<sequence>MNLKKTPFNRSTMGSSQSQPSPISDPNPPSSDSTSSQQSRSNPPANESGFARAQRKCRKKKLLYDACYTAQLSSKDEDCGELFDAYRTCFLKVMRNDMERRGVKVTGGSMIGEFVEETEGDT</sequence>
<accession>A0ABD3QD21</accession>
<evidence type="ECO:0000256" key="1">
    <source>
        <dbReference type="SAM" id="MobiDB-lite"/>
    </source>
</evidence>
<name>A0ABD3QD21_9STRA</name>
<dbReference type="AlphaFoldDB" id="A0ABD3QD21"/>
<keyword evidence="3" id="KW-1185">Reference proteome</keyword>
<proteinExistence type="predicted"/>
<evidence type="ECO:0000313" key="2">
    <source>
        <dbReference type="EMBL" id="KAL3798267.1"/>
    </source>
</evidence>
<organism evidence="2 3">
    <name type="scientific">Cyclotella cryptica</name>
    <dbReference type="NCBI Taxonomy" id="29204"/>
    <lineage>
        <taxon>Eukaryota</taxon>
        <taxon>Sar</taxon>
        <taxon>Stramenopiles</taxon>
        <taxon>Ochrophyta</taxon>
        <taxon>Bacillariophyta</taxon>
        <taxon>Coscinodiscophyceae</taxon>
        <taxon>Thalassiosirophycidae</taxon>
        <taxon>Stephanodiscales</taxon>
        <taxon>Stephanodiscaceae</taxon>
        <taxon>Cyclotella</taxon>
    </lineage>
</organism>
<gene>
    <name evidence="2" type="ORF">HJC23_000181</name>
</gene>
<protein>
    <submittedName>
        <fullName evidence="2">Uncharacterized protein</fullName>
    </submittedName>
</protein>
<feature type="compositionally biased region" description="Low complexity" evidence="1">
    <location>
        <begin position="30"/>
        <end position="44"/>
    </location>
</feature>
<reference evidence="2 3" key="1">
    <citation type="journal article" date="2020" name="G3 (Bethesda)">
        <title>Improved Reference Genome for Cyclotella cryptica CCMP332, a Model for Cell Wall Morphogenesis, Salinity Adaptation, and Lipid Production in Diatoms (Bacillariophyta).</title>
        <authorList>
            <person name="Roberts W.R."/>
            <person name="Downey K.M."/>
            <person name="Ruck E.C."/>
            <person name="Traller J.C."/>
            <person name="Alverson A.J."/>
        </authorList>
    </citation>
    <scope>NUCLEOTIDE SEQUENCE [LARGE SCALE GENOMIC DNA]</scope>
    <source>
        <strain evidence="2 3">CCMP332</strain>
    </source>
</reference>
<evidence type="ECO:0000313" key="3">
    <source>
        <dbReference type="Proteomes" id="UP001516023"/>
    </source>
</evidence>
<feature type="region of interest" description="Disordered" evidence="1">
    <location>
        <begin position="1"/>
        <end position="53"/>
    </location>
</feature>
<dbReference type="Proteomes" id="UP001516023">
    <property type="component" value="Unassembled WGS sequence"/>
</dbReference>
<dbReference type="EMBL" id="JABMIG020000047">
    <property type="protein sequence ID" value="KAL3798267.1"/>
    <property type="molecule type" value="Genomic_DNA"/>
</dbReference>
<comment type="caution">
    <text evidence="2">The sequence shown here is derived from an EMBL/GenBank/DDBJ whole genome shotgun (WGS) entry which is preliminary data.</text>
</comment>